<protein>
    <submittedName>
        <fullName evidence="5">Ankyrin-2</fullName>
    </submittedName>
</protein>
<dbReference type="EMBL" id="LSRX01000880">
    <property type="protein sequence ID" value="OLP87104.1"/>
    <property type="molecule type" value="Genomic_DNA"/>
</dbReference>
<accession>A0A1Q9CW01</accession>
<dbReference type="PANTHER" id="PTHR24189:SF50">
    <property type="entry name" value="ANKYRIN REPEAT AND SOCS BOX PROTEIN 2"/>
    <property type="match status" value="1"/>
</dbReference>
<keyword evidence="1" id="KW-0677">Repeat</keyword>
<gene>
    <name evidence="5" type="primary">ANK2</name>
    <name evidence="5" type="ORF">AK812_SmicGene31717</name>
</gene>
<dbReference type="OMA" id="ANAMCEM"/>
<dbReference type="Proteomes" id="UP000186817">
    <property type="component" value="Unassembled WGS sequence"/>
</dbReference>
<dbReference type="InterPro" id="IPR036770">
    <property type="entry name" value="Ankyrin_rpt-contain_sf"/>
</dbReference>
<dbReference type="Pfam" id="PF13637">
    <property type="entry name" value="Ank_4"/>
    <property type="match status" value="1"/>
</dbReference>
<sequence>MEDSDFAILDGAKESKGPEGGSNKNCSSEHVGMPKGHEIFKTARADANIGPSLRRTKSSIEILFTMHVVLLKTLLEMVTPKPHEELEREGLLVSFRSFMGDVIFVSHQWTGLHHPDCSGEQLRVLQEALRPGLQGRRIQPSIESEMLNMKRPKGETQAVTPRELFVWYDFFSCPQEDRTNLHAAISSIPAYIESCKYFVILAPFVRHENGDLMGRHSWSQRAWCRFERMARVLSKREDASVMIEIQSGSHLTEATTFEWVKCPVGEGAFSFPEDRPKVANAMCEMLRDKLKYYLSSGDMHNFRVMLNLQRVLLRGLDEDPVEDLIPGGSGLDPMAKFMHQNCLKNMERQRSGWSPLCYAVLSGDTKVVSALLQGKADVNDRITKRDNIMQFAQNTTVLDMCSFLKHNECVMLLLEARADLARKDGYSAMAVHWAAGADNQGAVRILKERGSSMSALNILGLEPIHMAVAGGHVHSMMELLDITSPQSLSLALHVSILYKAQSPEAVAILIEKKADINNQLALPTFSTLSLLFGAMTLRHKWRQSLLSTYAYHHSKATPLMLSLCSQAYAAAAILIASGARLDLKNSRGCTAADIAQLTAAPEWVLRAARGEAEAIRACEDMADEHGLNLGSQSEWTSQCHGMSDTSKEQEHISVVARVRPSPQPSPHVRVADKEVVVQIPR</sequence>
<evidence type="ECO:0000313" key="5">
    <source>
        <dbReference type="EMBL" id="OLP87104.1"/>
    </source>
</evidence>
<feature type="repeat" description="ANK" evidence="3">
    <location>
        <begin position="351"/>
        <end position="383"/>
    </location>
</feature>
<dbReference type="PROSITE" id="PS50297">
    <property type="entry name" value="ANK_REP_REGION"/>
    <property type="match status" value="1"/>
</dbReference>
<evidence type="ECO:0000256" key="4">
    <source>
        <dbReference type="SAM" id="MobiDB-lite"/>
    </source>
</evidence>
<dbReference type="AlphaFoldDB" id="A0A1Q9CW01"/>
<dbReference type="PANTHER" id="PTHR24189">
    <property type="entry name" value="MYOTROPHIN"/>
    <property type="match status" value="1"/>
</dbReference>
<dbReference type="Gene3D" id="1.25.40.20">
    <property type="entry name" value="Ankyrin repeat-containing domain"/>
    <property type="match status" value="2"/>
</dbReference>
<keyword evidence="2 3" id="KW-0040">ANK repeat</keyword>
<dbReference type="OrthoDB" id="413826at2759"/>
<evidence type="ECO:0000256" key="1">
    <source>
        <dbReference type="ARBA" id="ARBA00022737"/>
    </source>
</evidence>
<dbReference type="SUPFAM" id="SSF48403">
    <property type="entry name" value="Ankyrin repeat"/>
    <property type="match status" value="1"/>
</dbReference>
<feature type="region of interest" description="Disordered" evidence="4">
    <location>
        <begin position="1"/>
        <end position="33"/>
    </location>
</feature>
<proteinExistence type="predicted"/>
<dbReference type="InterPro" id="IPR002110">
    <property type="entry name" value="Ankyrin_rpt"/>
</dbReference>
<dbReference type="PROSITE" id="PS50088">
    <property type="entry name" value="ANK_REPEAT"/>
    <property type="match status" value="1"/>
</dbReference>
<dbReference type="SMART" id="SM00248">
    <property type="entry name" value="ANK"/>
    <property type="match status" value="6"/>
</dbReference>
<evidence type="ECO:0000256" key="3">
    <source>
        <dbReference type="PROSITE-ProRule" id="PRU00023"/>
    </source>
</evidence>
<evidence type="ECO:0000313" key="6">
    <source>
        <dbReference type="Proteomes" id="UP000186817"/>
    </source>
</evidence>
<comment type="caution">
    <text evidence="5">The sequence shown here is derived from an EMBL/GenBank/DDBJ whole genome shotgun (WGS) entry which is preliminary data.</text>
</comment>
<feature type="non-terminal residue" evidence="5">
    <location>
        <position position="681"/>
    </location>
</feature>
<keyword evidence="6" id="KW-1185">Reference proteome</keyword>
<dbReference type="InterPro" id="IPR050745">
    <property type="entry name" value="Multifunctional_regulatory"/>
</dbReference>
<name>A0A1Q9CW01_SYMMI</name>
<dbReference type="Pfam" id="PF12796">
    <property type="entry name" value="Ank_2"/>
    <property type="match status" value="1"/>
</dbReference>
<organism evidence="5 6">
    <name type="scientific">Symbiodinium microadriaticum</name>
    <name type="common">Dinoflagellate</name>
    <name type="synonym">Zooxanthella microadriatica</name>
    <dbReference type="NCBI Taxonomy" id="2951"/>
    <lineage>
        <taxon>Eukaryota</taxon>
        <taxon>Sar</taxon>
        <taxon>Alveolata</taxon>
        <taxon>Dinophyceae</taxon>
        <taxon>Suessiales</taxon>
        <taxon>Symbiodiniaceae</taxon>
        <taxon>Symbiodinium</taxon>
    </lineage>
</organism>
<reference evidence="5 6" key="1">
    <citation type="submission" date="2016-02" db="EMBL/GenBank/DDBJ databases">
        <title>Genome analysis of coral dinoflagellate symbionts highlights evolutionary adaptations to a symbiotic lifestyle.</title>
        <authorList>
            <person name="Aranda M."/>
            <person name="Li Y."/>
            <person name="Liew Y.J."/>
            <person name="Baumgarten S."/>
            <person name="Simakov O."/>
            <person name="Wilson M."/>
            <person name="Piel J."/>
            <person name="Ashoor H."/>
            <person name="Bougouffa S."/>
            <person name="Bajic V.B."/>
            <person name="Ryu T."/>
            <person name="Ravasi T."/>
            <person name="Bayer T."/>
            <person name="Micklem G."/>
            <person name="Kim H."/>
            <person name="Bhak J."/>
            <person name="Lajeunesse T.C."/>
            <person name="Voolstra C.R."/>
        </authorList>
    </citation>
    <scope>NUCLEOTIDE SEQUENCE [LARGE SCALE GENOMIC DNA]</scope>
    <source>
        <strain evidence="5 6">CCMP2467</strain>
    </source>
</reference>
<evidence type="ECO:0000256" key="2">
    <source>
        <dbReference type="ARBA" id="ARBA00023043"/>
    </source>
</evidence>